<keyword evidence="3" id="KW-1185">Reference proteome</keyword>
<evidence type="ECO:0000313" key="3">
    <source>
        <dbReference type="Proteomes" id="UP000007809"/>
    </source>
</evidence>
<dbReference type="InterPro" id="IPR014710">
    <property type="entry name" value="RmlC-like_jellyroll"/>
</dbReference>
<dbReference type="HOGENOM" id="CLU_103066_0_0_11"/>
<reference evidence="2 3" key="1">
    <citation type="journal article" date="2011" name="J. Bacteriol.">
        <title>Genome sequence of the 1,4-dioxane-degrading Pseudonocardia dioxanivorans strain CB1190.</title>
        <authorList>
            <person name="Sales C.M."/>
            <person name="Mahendra S."/>
            <person name="Grostern A."/>
            <person name="Parales R.E."/>
            <person name="Goodwin L.A."/>
            <person name="Woyke T."/>
            <person name="Nolan M."/>
            <person name="Lapidus A."/>
            <person name="Chertkov O."/>
            <person name="Ovchinnikova G."/>
            <person name="Sczyrba A."/>
            <person name="Alvarez-Cohen L."/>
        </authorList>
    </citation>
    <scope>NUCLEOTIDE SEQUENCE [LARGE SCALE GENOMIC DNA]</scope>
    <source>
        <strain evidence="3">ATCC 55486 / DSM 44775 / JCM 13855 / CB1190</strain>
    </source>
</reference>
<proteinExistence type="predicted"/>
<dbReference type="SUPFAM" id="SSF51182">
    <property type="entry name" value="RmlC-like cupins"/>
    <property type="match status" value="1"/>
</dbReference>
<dbReference type="EMBL" id="CP002593">
    <property type="protein sequence ID" value="AEA23178.1"/>
    <property type="molecule type" value="Genomic_DNA"/>
</dbReference>
<accession>F4CVB4</accession>
<gene>
    <name evidence="2" type="ordered locus">Psed_0926</name>
</gene>
<dbReference type="InterPro" id="IPR053146">
    <property type="entry name" value="QDO-like"/>
</dbReference>
<protein>
    <submittedName>
        <fullName evidence="2">Cupin 2 conserved barrel domain protein</fullName>
    </submittedName>
</protein>
<dbReference type="Gene3D" id="2.60.120.10">
    <property type="entry name" value="Jelly Rolls"/>
    <property type="match status" value="1"/>
</dbReference>
<dbReference type="InterPro" id="IPR011051">
    <property type="entry name" value="RmlC_Cupin_sf"/>
</dbReference>
<sequence length="151" mass="15705">MSTAAAPDQTAEMTDAPRQLPYAGETVPVLGATDALAFCEMTIPAGFGGPPPHIHHGFDEAIYVLDGELTYLTGRSDPVPAPPGTLILAERGIRHTFANPGDTPAKVLGIWSPASALDFMAEIGAALPASGPPDPDVVAEIYRRHNGVIVP</sequence>
<dbReference type="Proteomes" id="UP000007809">
    <property type="component" value="Chromosome"/>
</dbReference>
<dbReference type="PANTHER" id="PTHR36440:SF1">
    <property type="entry name" value="PUTATIVE (AFU_ORTHOLOGUE AFUA_8G07350)-RELATED"/>
    <property type="match status" value="1"/>
</dbReference>
<dbReference type="KEGG" id="pdx:Psed_0926"/>
<dbReference type="PANTHER" id="PTHR36440">
    <property type="entry name" value="PUTATIVE (AFU_ORTHOLOGUE AFUA_8G07350)-RELATED"/>
    <property type="match status" value="1"/>
</dbReference>
<dbReference type="STRING" id="675635.Psed_0926"/>
<organism evidence="2 3">
    <name type="scientific">Pseudonocardia dioxanivorans (strain ATCC 55486 / DSM 44775 / JCM 13855 / CB1190)</name>
    <dbReference type="NCBI Taxonomy" id="675635"/>
    <lineage>
        <taxon>Bacteria</taxon>
        <taxon>Bacillati</taxon>
        <taxon>Actinomycetota</taxon>
        <taxon>Actinomycetes</taxon>
        <taxon>Pseudonocardiales</taxon>
        <taxon>Pseudonocardiaceae</taxon>
        <taxon>Pseudonocardia</taxon>
    </lineage>
</organism>
<name>F4CVB4_PSEUX</name>
<dbReference type="Pfam" id="PF07883">
    <property type="entry name" value="Cupin_2"/>
    <property type="match status" value="1"/>
</dbReference>
<dbReference type="eggNOG" id="COG0662">
    <property type="taxonomic scope" value="Bacteria"/>
</dbReference>
<dbReference type="AlphaFoldDB" id="F4CVB4"/>
<evidence type="ECO:0000259" key="1">
    <source>
        <dbReference type="Pfam" id="PF07883"/>
    </source>
</evidence>
<evidence type="ECO:0000313" key="2">
    <source>
        <dbReference type="EMBL" id="AEA23178.1"/>
    </source>
</evidence>
<dbReference type="InterPro" id="IPR013096">
    <property type="entry name" value="Cupin_2"/>
</dbReference>
<feature type="domain" description="Cupin type-2" evidence="1">
    <location>
        <begin position="40"/>
        <end position="110"/>
    </location>
</feature>